<keyword evidence="1" id="KW-0812">Transmembrane</keyword>
<proteinExistence type="predicted"/>
<evidence type="ECO:0000256" key="1">
    <source>
        <dbReference type="SAM" id="Phobius"/>
    </source>
</evidence>
<evidence type="ECO:0000313" key="2">
    <source>
        <dbReference type="EMBL" id="KKL27099.1"/>
    </source>
</evidence>
<feature type="transmembrane region" description="Helical" evidence="1">
    <location>
        <begin position="17"/>
        <end position="36"/>
    </location>
</feature>
<feature type="transmembrane region" description="Helical" evidence="1">
    <location>
        <begin position="48"/>
        <end position="67"/>
    </location>
</feature>
<dbReference type="AlphaFoldDB" id="A0A0F9BYZ1"/>
<name>A0A0F9BYZ1_9ZZZZ</name>
<keyword evidence="1" id="KW-1133">Transmembrane helix</keyword>
<sequence length="75" mass="8146">MPNLNLPEYNFKRLPELGWVIFAAMAVELAQVALTFNPEMITDWNTWGVALGTALVIAAGKATLAWFGSSGKFSS</sequence>
<organism evidence="2">
    <name type="scientific">marine sediment metagenome</name>
    <dbReference type="NCBI Taxonomy" id="412755"/>
    <lineage>
        <taxon>unclassified sequences</taxon>
        <taxon>metagenomes</taxon>
        <taxon>ecological metagenomes</taxon>
    </lineage>
</organism>
<dbReference type="EMBL" id="LAZR01035593">
    <property type="protein sequence ID" value="KKL27099.1"/>
    <property type="molecule type" value="Genomic_DNA"/>
</dbReference>
<protein>
    <submittedName>
        <fullName evidence="2">Uncharacterized protein</fullName>
    </submittedName>
</protein>
<comment type="caution">
    <text evidence="2">The sequence shown here is derived from an EMBL/GenBank/DDBJ whole genome shotgun (WGS) entry which is preliminary data.</text>
</comment>
<gene>
    <name evidence="2" type="ORF">LCGC14_2388540</name>
</gene>
<accession>A0A0F9BYZ1</accession>
<keyword evidence="1" id="KW-0472">Membrane</keyword>
<reference evidence="2" key="1">
    <citation type="journal article" date="2015" name="Nature">
        <title>Complex archaea that bridge the gap between prokaryotes and eukaryotes.</title>
        <authorList>
            <person name="Spang A."/>
            <person name="Saw J.H."/>
            <person name="Jorgensen S.L."/>
            <person name="Zaremba-Niedzwiedzka K."/>
            <person name="Martijn J."/>
            <person name="Lind A.E."/>
            <person name="van Eijk R."/>
            <person name="Schleper C."/>
            <person name="Guy L."/>
            <person name="Ettema T.J."/>
        </authorList>
    </citation>
    <scope>NUCLEOTIDE SEQUENCE</scope>
</reference>